<name>A0ABR4P6K6_9HELO</name>
<dbReference type="PANTHER" id="PTHR31573:SF4">
    <property type="entry name" value="FE2OG DIOXYGENASE DOMAIN-CONTAINING PROTEIN"/>
    <property type="match status" value="1"/>
</dbReference>
<dbReference type="InterPro" id="IPR037151">
    <property type="entry name" value="AlkB-like_sf"/>
</dbReference>
<accession>A0ABR4P6K6</accession>
<organism evidence="3 4">
    <name type="scientific">Phlyctema vagabunda</name>
    <dbReference type="NCBI Taxonomy" id="108571"/>
    <lineage>
        <taxon>Eukaryota</taxon>
        <taxon>Fungi</taxon>
        <taxon>Dikarya</taxon>
        <taxon>Ascomycota</taxon>
        <taxon>Pezizomycotina</taxon>
        <taxon>Leotiomycetes</taxon>
        <taxon>Helotiales</taxon>
        <taxon>Dermateaceae</taxon>
        <taxon>Phlyctema</taxon>
    </lineage>
</organism>
<evidence type="ECO:0000313" key="3">
    <source>
        <dbReference type="EMBL" id="KAL3418928.1"/>
    </source>
</evidence>
<feature type="region of interest" description="Disordered" evidence="1">
    <location>
        <begin position="225"/>
        <end position="348"/>
    </location>
</feature>
<dbReference type="InterPro" id="IPR027450">
    <property type="entry name" value="AlkB-like"/>
</dbReference>
<dbReference type="Proteomes" id="UP001629113">
    <property type="component" value="Unassembled WGS sequence"/>
</dbReference>
<feature type="domain" description="Fe2OG dioxygenase" evidence="2">
    <location>
        <begin position="789"/>
        <end position="896"/>
    </location>
</feature>
<reference evidence="3 4" key="1">
    <citation type="submission" date="2024-06" db="EMBL/GenBank/DDBJ databases">
        <title>Complete genome of Phlyctema vagabunda strain 19-DSS-EL-015.</title>
        <authorList>
            <person name="Fiorenzani C."/>
        </authorList>
    </citation>
    <scope>NUCLEOTIDE SEQUENCE [LARGE SCALE GENOMIC DNA]</scope>
    <source>
        <strain evidence="3 4">19-DSS-EL-015</strain>
    </source>
</reference>
<feature type="compositionally biased region" description="Polar residues" evidence="1">
    <location>
        <begin position="273"/>
        <end position="285"/>
    </location>
</feature>
<dbReference type="SUPFAM" id="SSF51197">
    <property type="entry name" value="Clavaminate synthase-like"/>
    <property type="match status" value="1"/>
</dbReference>
<dbReference type="Gene3D" id="2.30.280.10">
    <property type="entry name" value="SRA-YDG"/>
    <property type="match status" value="1"/>
</dbReference>
<evidence type="ECO:0000313" key="4">
    <source>
        <dbReference type="Proteomes" id="UP001629113"/>
    </source>
</evidence>
<sequence>MPSDHTSIMDSLQIPQSETQAVNGPKPGHSQESSDLTYLTMNDSQNSPEDEASLTVTSPLTSFYSDSERSSVYVRKPKLIVKLKIKVIESKLNTSKPQRQIWGLTNITVPEGDARSQPAPGPELEILVEVAKSQGLVPRVCDTHVLRFIDGKWMAPQMCNRCQQNGKGGCDRKYPCSHCTNTGAVCESGGYLTILRPTRAVKANTPSLIAGAAGGSEVLPPIASTGENYGLPSNTPSNAQVQSVGKLRRSSRTLTTQKSGETESLAERHANQDDGTANAQTSPEPNQGRKRKSQNDGDFNMTSTPRNGPVRKAARRSNATAVARVTKQSKPDPVDVQEGLPEPFGQPPVWADKRQQLCETLPYYRAYQSGSYMTAGKVFGFMMNKFIGRRDRFGNEVIISRCGGGKDADENGNMIQTRDQDTSAIARALERSMKEKQAVALIAGSGCPISPTKMPHYYNVLDWFHVTDVWCEMSQGLKVWKVRFEKINLAELSWWAPKNSPAIPQDRDIVSTKTPLRACLRCGKIYRKMYNAGWVCLNTGCVRYFEFEGPSDDDTTDYDEAFLNERTRFEGTVPSSISPLPLTNSDLDEMDAFGIEKECKRGIVCQKCRCCTRRIDWRVWSCENPACDYTYQIRQTPIPIEEVVARSLKKSKRFIMRGGIRVSQMTLTQYDVIEYSIPGVDGDENSIGFIRHFKANGIINKQPDGPNDLFIQMQEQDFGLKRNPVRLSGHSQEVLTSHWAANWGAPYKFGVSVLSKGFDAAPPVILKALQRLTWAGQQALGENMEKFHPFNELLSIGYFEDTKISWHDDGEKELGPTVATLSLGADATMSFRPKKKSNVCGPPKTSNEGEKPTVLKIKLGHGDLLIMHGTQIQKLYDHMVEPNGKLRFALTCRYIRPETIADAEERQSAMIKGSLPPGSEQYAYDGDINAKDTMPDDEQRDDVNLDFNRLLARFHTGDVDEATLHDWIGRLSSASSKGESSK</sequence>
<proteinExistence type="predicted"/>
<feature type="compositionally biased region" description="Polar residues" evidence="1">
    <location>
        <begin position="1"/>
        <end position="22"/>
    </location>
</feature>
<feature type="compositionally biased region" description="Polar residues" evidence="1">
    <location>
        <begin position="225"/>
        <end position="243"/>
    </location>
</feature>
<keyword evidence="4" id="KW-1185">Reference proteome</keyword>
<dbReference type="EMBL" id="JBFCZG010000008">
    <property type="protein sequence ID" value="KAL3418928.1"/>
    <property type="molecule type" value="Genomic_DNA"/>
</dbReference>
<dbReference type="Pfam" id="PF13532">
    <property type="entry name" value="2OG-FeII_Oxy_2"/>
    <property type="match status" value="1"/>
</dbReference>
<dbReference type="InterPro" id="IPR005123">
    <property type="entry name" value="Oxoglu/Fe-dep_dioxygenase_dom"/>
</dbReference>
<protein>
    <recommendedName>
        <fullName evidence="2">Fe2OG dioxygenase domain-containing protein</fullName>
    </recommendedName>
</protein>
<feature type="compositionally biased region" description="Polar residues" evidence="1">
    <location>
        <begin position="296"/>
        <end position="306"/>
    </location>
</feature>
<evidence type="ECO:0000259" key="2">
    <source>
        <dbReference type="PROSITE" id="PS51471"/>
    </source>
</evidence>
<feature type="compositionally biased region" description="Polar residues" evidence="1">
    <location>
        <begin position="30"/>
        <end position="47"/>
    </location>
</feature>
<dbReference type="PANTHER" id="PTHR31573">
    <property type="entry name" value="ALPHA-KETOGLUTARATE-DEPENDENT DIOXYGENASE ALKB HOMOLOG 2"/>
    <property type="match status" value="1"/>
</dbReference>
<comment type="caution">
    <text evidence="3">The sequence shown here is derived from an EMBL/GenBank/DDBJ whole genome shotgun (WGS) entry which is preliminary data.</text>
</comment>
<gene>
    <name evidence="3" type="ORF">PVAG01_09149</name>
</gene>
<evidence type="ECO:0000256" key="1">
    <source>
        <dbReference type="SAM" id="MobiDB-lite"/>
    </source>
</evidence>
<dbReference type="InterPro" id="IPR032852">
    <property type="entry name" value="ALKBH2"/>
</dbReference>
<dbReference type="InterPro" id="IPR036987">
    <property type="entry name" value="SRA-YDG_sf"/>
</dbReference>
<feature type="region of interest" description="Disordered" evidence="1">
    <location>
        <begin position="1"/>
        <end position="55"/>
    </location>
</feature>
<dbReference type="Gene3D" id="2.60.120.590">
    <property type="entry name" value="Alpha-ketoglutarate-dependent dioxygenase AlkB-like"/>
    <property type="match status" value="1"/>
</dbReference>
<dbReference type="PROSITE" id="PS51471">
    <property type="entry name" value="FE2OG_OXY"/>
    <property type="match status" value="1"/>
</dbReference>